<dbReference type="PROSITE" id="PS50989">
    <property type="entry name" value="COA_CT_CTER"/>
    <property type="match status" value="1"/>
</dbReference>
<dbReference type="GO" id="GO:0004658">
    <property type="term" value="F:propionyl-CoA carboxylase activity"/>
    <property type="evidence" value="ECO:0007669"/>
    <property type="project" value="UniProtKB-EC"/>
</dbReference>
<dbReference type="InterPro" id="IPR034733">
    <property type="entry name" value="AcCoA_carboxyl_beta"/>
</dbReference>
<sequence length="533" mass="58842">MNQSNIISPELLDERKNISMNQSNIISPELLDERKNIARQGGGEARINAQHQKGKLTARERIEVLLDPNSFTETGMFVSHRCNNFGMQDKKFLGDGVVTGHGTINGRLVFIYSQDFTVLGGSLGEYHAKKICDIIDQAIATGAPVIGINDSGGARIQEGVDALAGYGELFQRNVLASGVIPQITLIMGPCAGGAVYSPALTDFIFMVKNSSYMFVTGPDVVKTVTGEEVSQEKLGGVRMHTTKSGVADLAFNNDIEALLEIRKFFNFLPSSNRSPLPVRSTIDPADRVDMSLSTLIPNTPNKPYDMKELVERIVDEGEFFELQPDFAKNIIIGFGYMEGYPVGFVANQPLHLAGCLDINASRKAARFIRFCDAFNIPIVSLVDVPGFLPGTSQEHDGIIKHGAKLLYAYAEATVPKITVITRKAYGGAYIVMNSKHLRGDINYAWFNSEIAVMGAEGAAEIIFKEECKDPEAKKQKIDEYRKVVTSPFVAASRGYLDDIIRPQNTRWRICKALNFLRTKKVELPWKKHDNLPL</sequence>
<dbReference type="EMBL" id="CP060138">
    <property type="protein sequence ID" value="QQV75428.1"/>
    <property type="molecule type" value="Genomic_DNA"/>
</dbReference>
<name>A0A9E6MIM9_9RICK</name>
<dbReference type="InterPro" id="IPR029045">
    <property type="entry name" value="ClpP/crotonase-like_dom_sf"/>
</dbReference>
<dbReference type="InterPro" id="IPR051047">
    <property type="entry name" value="AccD/PCCB"/>
</dbReference>
<dbReference type="PANTHER" id="PTHR43842">
    <property type="entry name" value="PROPIONYL-COA CARBOXYLASE BETA CHAIN"/>
    <property type="match status" value="1"/>
</dbReference>
<dbReference type="Pfam" id="PF01039">
    <property type="entry name" value="Carboxyl_trans"/>
    <property type="match status" value="1"/>
</dbReference>
<dbReference type="PROSITE" id="PS50980">
    <property type="entry name" value="COA_CT_NTER"/>
    <property type="match status" value="1"/>
</dbReference>
<proteinExistence type="predicted"/>
<accession>A0A9E6MIM9</accession>
<evidence type="ECO:0000259" key="1">
    <source>
        <dbReference type="PROSITE" id="PS50980"/>
    </source>
</evidence>
<dbReference type="PANTHER" id="PTHR43842:SF4">
    <property type="match status" value="1"/>
</dbReference>
<dbReference type="SUPFAM" id="SSF52096">
    <property type="entry name" value="ClpP/crotonase"/>
    <property type="match status" value="2"/>
</dbReference>
<dbReference type="Gene3D" id="3.90.226.10">
    <property type="entry name" value="2-enoyl-CoA Hydratase, Chain A, domain 1"/>
    <property type="match status" value="2"/>
</dbReference>
<keyword evidence="4" id="KW-1185">Reference proteome</keyword>
<protein>
    <submittedName>
        <fullName evidence="3">Propionyl-CoA carboxylase beta chain</fullName>
        <ecNumber evidence="3">6.4.1.3</ecNumber>
    </submittedName>
</protein>
<dbReference type="InterPro" id="IPR011763">
    <property type="entry name" value="COA_CT_C"/>
</dbReference>
<keyword evidence="3" id="KW-0436">Ligase</keyword>
<dbReference type="EC" id="6.4.1.3" evidence="3"/>
<evidence type="ECO:0000313" key="3">
    <source>
        <dbReference type="EMBL" id="QQV75428.1"/>
    </source>
</evidence>
<feature type="domain" description="CoA carboxyltransferase N-terminal" evidence="1">
    <location>
        <begin position="24"/>
        <end position="280"/>
    </location>
</feature>
<evidence type="ECO:0000259" key="2">
    <source>
        <dbReference type="PROSITE" id="PS50989"/>
    </source>
</evidence>
<gene>
    <name evidence="3" type="primary">pccB</name>
    <name evidence="3" type="ORF">H6P87_00985</name>
</gene>
<feature type="domain" description="CoA carboxyltransferase C-terminal" evidence="2">
    <location>
        <begin position="287"/>
        <end position="527"/>
    </location>
</feature>
<organism evidence="3 4">
    <name type="scientific">Rickettsia tillamookensis</name>
    <dbReference type="NCBI Taxonomy" id="2761623"/>
    <lineage>
        <taxon>Bacteria</taxon>
        <taxon>Pseudomonadati</taxon>
        <taxon>Pseudomonadota</taxon>
        <taxon>Alphaproteobacteria</taxon>
        <taxon>Rickettsiales</taxon>
        <taxon>Rickettsiaceae</taxon>
        <taxon>Rickettsieae</taxon>
        <taxon>Rickettsia</taxon>
        <taxon>spotted fever group</taxon>
    </lineage>
</organism>
<dbReference type="InterPro" id="IPR011762">
    <property type="entry name" value="COA_CT_N"/>
</dbReference>
<dbReference type="Proteomes" id="UP000595296">
    <property type="component" value="Chromosome"/>
</dbReference>
<reference evidence="3 4" key="1">
    <citation type="journal article" date="2021" name="Int. J. Syst. Evol. Microbiol.">
        <title>Characterization of a novel transitional group Rickettsia species (Rickettsia tillamookensis sp. nov.) from the western black-legged tick, Ixodes pacificus.</title>
        <authorList>
            <person name="Gauthier D.T."/>
            <person name="Karpathy S.E."/>
            <person name="Grizzard S.L."/>
            <person name="Batra D."/>
            <person name="Rowe L.A."/>
            <person name="Paddock C.D."/>
        </authorList>
    </citation>
    <scope>NUCLEOTIDE SEQUENCE [LARGE SCALE GENOMIC DNA]</scope>
    <source>
        <strain evidence="3 4">Tillamook 23</strain>
    </source>
</reference>
<evidence type="ECO:0000313" key="4">
    <source>
        <dbReference type="Proteomes" id="UP000595296"/>
    </source>
</evidence>